<dbReference type="VEuPathDB" id="FungiDB:PTTG_29048"/>
<reference evidence="2 3" key="3">
    <citation type="journal article" date="2017" name="G3 (Bethesda)">
        <title>Comparative analysis highlights variable genome content of wheat rusts and divergence of the mating loci.</title>
        <authorList>
            <person name="Cuomo C.A."/>
            <person name="Bakkeren G."/>
            <person name="Khalil H.B."/>
            <person name="Panwar V."/>
            <person name="Joly D."/>
            <person name="Linning R."/>
            <person name="Sakthikumar S."/>
            <person name="Song X."/>
            <person name="Adiconis X."/>
            <person name="Fan L."/>
            <person name="Goldberg J.M."/>
            <person name="Levin J.Z."/>
            <person name="Young S."/>
            <person name="Zeng Q."/>
            <person name="Anikster Y."/>
            <person name="Bruce M."/>
            <person name="Wang M."/>
            <person name="Yin C."/>
            <person name="McCallum B."/>
            <person name="Szabo L.J."/>
            <person name="Hulbert S."/>
            <person name="Chen X."/>
            <person name="Fellers J.P."/>
        </authorList>
    </citation>
    <scope>NUCLEOTIDE SEQUENCE</scope>
    <source>
        <strain evidence="2">isolate 1-1 / race 1 (BBBD)</strain>
        <strain evidence="3">Isolate 1-1 / race 1 (BBBD)</strain>
    </source>
</reference>
<accession>A0A180G7U3</accession>
<keyword evidence="3" id="KW-1185">Reference proteome</keyword>
<reference evidence="1" key="1">
    <citation type="submission" date="2009-11" db="EMBL/GenBank/DDBJ databases">
        <authorList>
            <consortium name="The Broad Institute Genome Sequencing Platform"/>
            <person name="Ward D."/>
            <person name="Feldgarden M."/>
            <person name="Earl A."/>
            <person name="Young S.K."/>
            <person name="Zeng Q."/>
            <person name="Koehrsen M."/>
            <person name="Alvarado L."/>
            <person name="Berlin A."/>
            <person name="Bochicchio J."/>
            <person name="Borenstein D."/>
            <person name="Chapman S.B."/>
            <person name="Chen Z."/>
            <person name="Engels R."/>
            <person name="Freedman E."/>
            <person name="Gellesch M."/>
            <person name="Goldberg J."/>
            <person name="Griggs A."/>
            <person name="Gujja S."/>
            <person name="Heilman E."/>
            <person name="Heiman D."/>
            <person name="Hepburn T."/>
            <person name="Howarth C."/>
            <person name="Jen D."/>
            <person name="Larson L."/>
            <person name="Lewis B."/>
            <person name="Mehta T."/>
            <person name="Park D."/>
            <person name="Pearson M."/>
            <person name="Roberts A."/>
            <person name="Saif S."/>
            <person name="Shea T."/>
            <person name="Shenoy N."/>
            <person name="Sisk P."/>
            <person name="Stolte C."/>
            <person name="Sykes S."/>
            <person name="Thomson T."/>
            <person name="Walk T."/>
            <person name="White J."/>
            <person name="Yandava C."/>
            <person name="Izard J."/>
            <person name="Baranova O.V."/>
            <person name="Blanton J.M."/>
            <person name="Tanner A.C."/>
            <person name="Dewhirst F.E."/>
            <person name="Haas B."/>
            <person name="Nusbaum C."/>
            <person name="Birren B."/>
        </authorList>
    </citation>
    <scope>NUCLEOTIDE SEQUENCE [LARGE SCALE GENOMIC DNA]</scope>
    <source>
        <strain evidence="1">1-1 BBBD Race 1</strain>
    </source>
</reference>
<evidence type="ECO:0000313" key="3">
    <source>
        <dbReference type="Proteomes" id="UP000005240"/>
    </source>
</evidence>
<dbReference type="EMBL" id="ADAS02000180">
    <property type="protein sequence ID" value="OAV88392.1"/>
    <property type="molecule type" value="Genomic_DNA"/>
</dbReference>
<organism evidence="1">
    <name type="scientific">Puccinia triticina (isolate 1-1 / race 1 (BBBD))</name>
    <name type="common">Brown leaf rust fungus</name>
    <dbReference type="NCBI Taxonomy" id="630390"/>
    <lineage>
        <taxon>Eukaryota</taxon>
        <taxon>Fungi</taxon>
        <taxon>Dikarya</taxon>
        <taxon>Basidiomycota</taxon>
        <taxon>Pucciniomycotina</taxon>
        <taxon>Pucciniomycetes</taxon>
        <taxon>Pucciniales</taxon>
        <taxon>Pucciniaceae</taxon>
        <taxon>Puccinia</taxon>
    </lineage>
</organism>
<sequence>MPNTNPDIKELDMESLDVEGVTSPPAGHLLPADWSLRAIYVRHKLYARVQYAADSHRPAEEAPTYRMVDTDSYLAPFQLGVSQLTQFNFASFKRWVIRQSMQQAGASMPHPIDIVSVYADFMDILTWKYAVNQLAKVPMKVLNSNRFSMFQAEVLEAPPKTQVWISLEMDTKAISLQSNPVLTIITNPPNVMKTPLVKGKLDVYGRLTSCKATAAVTPFSAIKATIRQHEQKHPDQFNLPPNYADNAKWNSELDSMITLALKADKHKILSDLVTSIFLEMLPRYKDSDPATILREVKAPAKARLAHMRLIFNLNQIARNNQGEKHTFWSQLDADLALQIGKSPMYRFGFARLILRKDAALWDGKKTVDCVTAADCAMPTAAEVEEEIAAYHRQGGEDLANPALANADNFSEAYFWALSHPSFHLLTK</sequence>
<proteinExistence type="predicted"/>
<gene>
    <name evidence="1" type="ORF">PTTG_29048</name>
</gene>
<reference evidence="1" key="2">
    <citation type="submission" date="2016-05" db="EMBL/GenBank/DDBJ databases">
        <title>Comparative analysis highlights variable genome content of wheat rusts and divergence of the mating loci.</title>
        <authorList>
            <person name="Cuomo C.A."/>
            <person name="Bakkeren G."/>
            <person name="Szabo L."/>
            <person name="Khalil H."/>
            <person name="Joly D."/>
            <person name="Goldberg J."/>
            <person name="Young S."/>
            <person name="Zeng Q."/>
            <person name="Fellers J."/>
        </authorList>
    </citation>
    <scope>NUCLEOTIDE SEQUENCE [LARGE SCALE GENOMIC DNA]</scope>
    <source>
        <strain evidence="1">1-1 BBBD Race 1</strain>
    </source>
</reference>
<dbReference type="AlphaFoldDB" id="A0A180G7U3"/>
<protein>
    <submittedName>
        <fullName evidence="1 2">Uncharacterized protein</fullName>
    </submittedName>
</protein>
<evidence type="ECO:0000313" key="2">
    <source>
        <dbReference type="EnsemblFungi" id="PTTG_29048-t43_1-p1"/>
    </source>
</evidence>
<name>A0A180G7U3_PUCT1</name>
<dbReference type="EnsemblFungi" id="PTTG_29048-t43_1">
    <property type="protein sequence ID" value="PTTG_29048-t43_1-p1"/>
    <property type="gene ID" value="PTTG_29048"/>
</dbReference>
<evidence type="ECO:0000313" key="1">
    <source>
        <dbReference type="EMBL" id="OAV88392.1"/>
    </source>
</evidence>
<dbReference type="Proteomes" id="UP000005240">
    <property type="component" value="Unassembled WGS sequence"/>
</dbReference>
<reference evidence="2" key="4">
    <citation type="submission" date="2025-05" db="UniProtKB">
        <authorList>
            <consortium name="EnsemblFungi"/>
        </authorList>
    </citation>
    <scope>IDENTIFICATION</scope>
    <source>
        <strain evidence="2">isolate 1-1 / race 1 (BBBD)</strain>
    </source>
</reference>